<feature type="transmembrane region" description="Helical" evidence="10">
    <location>
        <begin position="12"/>
        <end position="32"/>
    </location>
</feature>
<evidence type="ECO:0000256" key="10">
    <source>
        <dbReference type="SAM" id="Phobius"/>
    </source>
</evidence>
<evidence type="ECO:0000256" key="1">
    <source>
        <dbReference type="ARBA" id="ARBA00012400"/>
    </source>
</evidence>
<evidence type="ECO:0000256" key="4">
    <source>
        <dbReference type="ARBA" id="ARBA00022679"/>
    </source>
</evidence>
<dbReference type="InterPro" id="IPR014777">
    <property type="entry name" value="4pyrrole_Mease_sub1"/>
</dbReference>
<sequence length="797" mass="87304">MRLEDKRPSLWVSYWMAFSAVIVTWDAAYCFFRPRSFTGGDLAWIWAPYNMVPYSMVDYLYGQPALDSKDGFTNAQALLNVIEVLLALEYLYLRHTSPRTSTKVANPRHRYHGHAPLVGFAGALMTVSKTALYFLQEYFCGCIWVIMPFIVCIVLGRFIANALMRDTANQIAYLEYATEQKSVPASVALEKAPANGSTQHDQVDAVTDDVLDTTAVSPEQKGAALPLTFHPRGLSVLVIGSNRLAASRASTFLEADAHVIVASQLSLGKVAEEIRLLEEQDKVHYTEIHADGTQAWKKALVDRDIALVCVTDTLIGAHTRRSASSAQTIYNACALLRIPINVSDHPALSTYTFPSVHRFIGNNGEPSNLQVAVSTNGQGCRLSGRIKREIISRLPDNVGAAVDNVGRLRARAKAKAVRLSEEDDGPLNTPVPQIGTPSISRRASVDKFELHFSEEEQQVRRMRWVHQMSEYYSFEHLARLKEDEMDSAFELWSGAGGETLPHHEGKGKGKGRILLIGSGPGHPGLLTVAAHHALKTSTLILSDKLVPSEILALIPSSTKLHIAKKFPGNAEGAQNEMMELALEGAKKGEVVVRLKQGDPFVYGRGGEEVLYFREHGFESVVIPGISSALAAPLMMNIPVTQRGVAESLVMCTGVGRQGKAVQLPGYVKSRTLLMLMGVARINQIIQVLTDSEASGRDGVAYPKHLPIGIIERASSPDQRVILSTLGGIEEALRKVDERPPGMMVVGWAALCLEGTGRVDVLDRGVEDEAQIVGEWLGDESYKIREGLSEEWRDILNG</sequence>
<proteinExistence type="inferred from homology"/>
<keyword evidence="4" id="KW-0808">Transferase</keyword>
<dbReference type="GO" id="GO:0004851">
    <property type="term" value="F:uroporphyrin-III C-methyltransferase activity"/>
    <property type="evidence" value="ECO:0007669"/>
    <property type="project" value="TreeGrafter"/>
</dbReference>
<dbReference type="InterPro" id="IPR014776">
    <property type="entry name" value="4pyrrole_Mease_sub2"/>
</dbReference>
<keyword evidence="2" id="KW-0488">Methylation</keyword>
<dbReference type="NCBIfam" id="TIGR01469">
    <property type="entry name" value="cobA_cysG_Cterm"/>
    <property type="match status" value="1"/>
</dbReference>
<keyword evidence="3" id="KW-0489">Methyltransferase</keyword>
<dbReference type="SUPFAM" id="SSF53790">
    <property type="entry name" value="Tetrapyrrole methylase"/>
    <property type="match status" value="1"/>
</dbReference>
<keyword evidence="7" id="KW-0520">NAD</keyword>
<dbReference type="AlphaFoldDB" id="A0AAJ8LNK9"/>
<keyword evidence="6" id="KW-0560">Oxidoreductase</keyword>
<keyword evidence="10" id="KW-0472">Membrane</keyword>
<reference evidence="14" key="2">
    <citation type="submission" date="2024-01" db="EMBL/GenBank/DDBJ databases">
        <title>Comparative genomics of Cryptococcus and Kwoniella reveals pathogenesis evolution and contrasting modes of karyotype evolution via chromosome fusion or intercentromeric recombination.</title>
        <authorList>
            <person name="Coelho M.A."/>
            <person name="David-Palma M."/>
            <person name="Shea T."/>
            <person name="Bowers K."/>
            <person name="McGinley-Smith S."/>
            <person name="Mohammad A.W."/>
            <person name="Gnirke A."/>
            <person name="Yurkov A.M."/>
            <person name="Nowrousian M."/>
            <person name="Sun S."/>
            <person name="Cuomo C.A."/>
            <person name="Heitman J."/>
        </authorList>
    </citation>
    <scope>NUCLEOTIDE SEQUENCE</scope>
    <source>
        <strain evidence="14">CBS 12478</strain>
    </source>
</reference>
<dbReference type="Pfam" id="PF14824">
    <property type="entry name" value="Sirohm_synth_M"/>
    <property type="match status" value="1"/>
</dbReference>
<evidence type="ECO:0000256" key="8">
    <source>
        <dbReference type="ARBA" id="ARBA00023244"/>
    </source>
</evidence>
<dbReference type="EMBL" id="CP144058">
    <property type="protein sequence ID" value="WWD20451.1"/>
    <property type="molecule type" value="Genomic_DNA"/>
</dbReference>
<evidence type="ECO:0000256" key="5">
    <source>
        <dbReference type="ARBA" id="ARBA00022691"/>
    </source>
</evidence>
<feature type="domain" description="Siroheme biosynthesis protein Met8 C-terminal" evidence="12">
    <location>
        <begin position="455"/>
        <end position="493"/>
    </location>
</feature>
<dbReference type="Gene3D" id="3.40.50.720">
    <property type="entry name" value="NAD(P)-binding Rossmann-like Domain"/>
    <property type="match status" value="1"/>
</dbReference>
<evidence type="ECO:0000256" key="3">
    <source>
        <dbReference type="ARBA" id="ARBA00022603"/>
    </source>
</evidence>
<feature type="domain" description="Siroheme synthase central" evidence="13">
    <location>
        <begin position="368"/>
        <end position="391"/>
    </location>
</feature>
<evidence type="ECO:0000256" key="6">
    <source>
        <dbReference type="ARBA" id="ARBA00023002"/>
    </source>
</evidence>
<accession>A0AAJ8LNK9</accession>
<dbReference type="InterPro" id="IPR028281">
    <property type="entry name" value="Sirohaem_synthase_central"/>
</dbReference>
<dbReference type="InterPro" id="IPR000878">
    <property type="entry name" value="4pyrrol_Mease"/>
</dbReference>
<name>A0AAJ8LNK9_9TREE</name>
<evidence type="ECO:0000313" key="14">
    <source>
        <dbReference type="EMBL" id="WWD20451.1"/>
    </source>
</evidence>
<dbReference type="Pfam" id="PF13241">
    <property type="entry name" value="NAD_binding_7"/>
    <property type="match status" value="1"/>
</dbReference>
<dbReference type="CDD" id="cd11642">
    <property type="entry name" value="SUMT"/>
    <property type="match status" value="1"/>
</dbReference>
<keyword evidence="5" id="KW-0949">S-adenosyl-L-methionine</keyword>
<dbReference type="Pfam" id="PF00590">
    <property type="entry name" value="TP_methylase"/>
    <property type="match status" value="1"/>
</dbReference>
<evidence type="ECO:0000256" key="9">
    <source>
        <dbReference type="ARBA" id="ARBA00035662"/>
    </source>
</evidence>
<dbReference type="InterPro" id="IPR006366">
    <property type="entry name" value="CobA/CysG_C"/>
</dbReference>
<comment type="similarity">
    <text evidence="9">In the N-terminal section; belongs to the precorrin methyltransferase family.</text>
</comment>
<evidence type="ECO:0000259" key="13">
    <source>
        <dbReference type="Pfam" id="PF14824"/>
    </source>
</evidence>
<dbReference type="InterPro" id="IPR050161">
    <property type="entry name" value="Siro_Cobalamin_biosynth"/>
</dbReference>
<dbReference type="GO" id="GO:0019354">
    <property type="term" value="P:siroheme biosynthetic process"/>
    <property type="evidence" value="ECO:0007669"/>
    <property type="project" value="InterPro"/>
</dbReference>
<dbReference type="InterPro" id="IPR035996">
    <property type="entry name" value="4pyrrol_Methylase_sf"/>
</dbReference>
<dbReference type="RefSeq" id="XP_065823652.1">
    <property type="nucleotide sequence ID" value="XM_065967580.1"/>
</dbReference>
<keyword evidence="15" id="KW-1185">Reference proteome</keyword>
<dbReference type="Pfam" id="PF14823">
    <property type="entry name" value="Sirohm_synth_C"/>
    <property type="match status" value="1"/>
</dbReference>
<protein>
    <recommendedName>
        <fullName evidence="1">precorrin-2 dehydrogenase</fullName>
        <ecNumber evidence="1">1.3.1.76</ecNumber>
    </recommendedName>
</protein>
<dbReference type="SUPFAM" id="SSF75615">
    <property type="entry name" value="Siroheme synthase middle domains-like"/>
    <property type="match status" value="1"/>
</dbReference>
<evidence type="ECO:0000259" key="11">
    <source>
        <dbReference type="Pfam" id="PF00590"/>
    </source>
</evidence>
<evidence type="ECO:0000256" key="7">
    <source>
        <dbReference type="ARBA" id="ARBA00023027"/>
    </source>
</evidence>
<organism evidence="14 15">
    <name type="scientific">Kwoniella shandongensis</name>
    <dbReference type="NCBI Taxonomy" id="1734106"/>
    <lineage>
        <taxon>Eukaryota</taxon>
        <taxon>Fungi</taxon>
        <taxon>Dikarya</taxon>
        <taxon>Basidiomycota</taxon>
        <taxon>Agaricomycotina</taxon>
        <taxon>Tremellomycetes</taxon>
        <taxon>Tremellales</taxon>
        <taxon>Cryptococcaceae</taxon>
        <taxon>Kwoniella</taxon>
    </lineage>
</organism>
<reference evidence="14" key="1">
    <citation type="submission" date="2017-08" db="EMBL/GenBank/DDBJ databases">
        <authorList>
            <person name="Cuomo C."/>
            <person name="Billmyre B."/>
            <person name="Heitman J."/>
        </authorList>
    </citation>
    <scope>NUCLEOTIDE SEQUENCE</scope>
    <source>
        <strain evidence="14">CBS 12478</strain>
    </source>
</reference>
<keyword evidence="10" id="KW-1133">Transmembrane helix</keyword>
<keyword evidence="10" id="KW-0812">Transmembrane</keyword>
<dbReference type="InterPro" id="IPR036291">
    <property type="entry name" value="NAD(P)-bd_dom_sf"/>
</dbReference>
<dbReference type="SUPFAM" id="SSF51735">
    <property type="entry name" value="NAD(P)-binding Rossmann-fold domains"/>
    <property type="match status" value="1"/>
</dbReference>
<evidence type="ECO:0000256" key="2">
    <source>
        <dbReference type="ARBA" id="ARBA00022481"/>
    </source>
</evidence>
<dbReference type="PANTHER" id="PTHR45790:SF6">
    <property type="entry name" value="UROPORPHYRINOGEN-III C-METHYLTRANSFERASE"/>
    <property type="match status" value="1"/>
</dbReference>
<dbReference type="KEGG" id="ksn:43591576"/>
<dbReference type="EC" id="1.3.1.76" evidence="1"/>
<dbReference type="FunFam" id="3.40.1010.10:FF:000006">
    <property type="entry name" value="Siroheme synthase, putative"/>
    <property type="match status" value="1"/>
</dbReference>
<evidence type="ECO:0000259" key="12">
    <source>
        <dbReference type="Pfam" id="PF14823"/>
    </source>
</evidence>
<gene>
    <name evidence="14" type="ORF">CI109_104927</name>
</gene>
<keyword evidence="8" id="KW-0627">Porphyrin biosynthesis</keyword>
<dbReference type="Gene3D" id="3.40.1010.10">
    <property type="entry name" value="Cobalt-precorrin-4 Transmethylase, Domain 1"/>
    <property type="match status" value="1"/>
</dbReference>
<dbReference type="GO" id="GO:0043115">
    <property type="term" value="F:precorrin-2 dehydrogenase activity"/>
    <property type="evidence" value="ECO:0007669"/>
    <property type="project" value="UniProtKB-EC"/>
</dbReference>
<dbReference type="Gene3D" id="3.30.950.10">
    <property type="entry name" value="Methyltransferase, Cobalt-precorrin-4 Transmethylase, Domain 2"/>
    <property type="match status" value="1"/>
</dbReference>
<dbReference type="PANTHER" id="PTHR45790">
    <property type="entry name" value="SIROHEME SYNTHASE-RELATED"/>
    <property type="match status" value="1"/>
</dbReference>
<dbReference type="InterPro" id="IPR028162">
    <property type="entry name" value="Met8_C"/>
</dbReference>
<evidence type="ECO:0000313" key="15">
    <source>
        <dbReference type="Proteomes" id="UP000322225"/>
    </source>
</evidence>
<dbReference type="GO" id="GO:0032259">
    <property type="term" value="P:methylation"/>
    <property type="evidence" value="ECO:0007669"/>
    <property type="project" value="UniProtKB-KW"/>
</dbReference>
<feature type="transmembrane region" description="Helical" evidence="10">
    <location>
        <begin position="141"/>
        <end position="160"/>
    </location>
</feature>
<dbReference type="Proteomes" id="UP000322225">
    <property type="component" value="Chromosome 8"/>
</dbReference>
<feature type="domain" description="Tetrapyrrole methylase" evidence="11">
    <location>
        <begin position="513"/>
        <end position="727"/>
    </location>
</feature>
<dbReference type="GeneID" id="43591576"/>